<organism evidence="8 9">
    <name type="scientific">Malus baccata</name>
    <name type="common">Siberian crab apple</name>
    <name type="synonym">Pyrus baccata</name>
    <dbReference type="NCBI Taxonomy" id="106549"/>
    <lineage>
        <taxon>Eukaryota</taxon>
        <taxon>Viridiplantae</taxon>
        <taxon>Streptophyta</taxon>
        <taxon>Embryophyta</taxon>
        <taxon>Tracheophyta</taxon>
        <taxon>Spermatophyta</taxon>
        <taxon>Magnoliopsida</taxon>
        <taxon>eudicotyledons</taxon>
        <taxon>Gunneridae</taxon>
        <taxon>Pentapetalae</taxon>
        <taxon>rosids</taxon>
        <taxon>fabids</taxon>
        <taxon>Rosales</taxon>
        <taxon>Rosaceae</taxon>
        <taxon>Amygdaloideae</taxon>
        <taxon>Maleae</taxon>
        <taxon>Malus</taxon>
    </lineage>
</organism>
<dbReference type="Pfam" id="PF17921">
    <property type="entry name" value="Integrase_H2C2"/>
    <property type="match status" value="1"/>
</dbReference>
<dbReference type="GO" id="GO:0004519">
    <property type="term" value="F:endonuclease activity"/>
    <property type="evidence" value="ECO:0007669"/>
    <property type="project" value="UniProtKB-KW"/>
</dbReference>
<gene>
    <name evidence="8" type="ORF">C1H46_037743</name>
</gene>
<evidence type="ECO:0000313" key="9">
    <source>
        <dbReference type="Proteomes" id="UP000315295"/>
    </source>
</evidence>
<dbReference type="AlphaFoldDB" id="A0A540KRD4"/>
<dbReference type="EMBL" id="VIEB01001016">
    <property type="protein sequence ID" value="TQD76709.1"/>
    <property type="molecule type" value="Genomic_DNA"/>
</dbReference>
<dbReference type="InterPro" id="IPR036397">
    <property type="entry name" value="RNaseH_sf"/>
</dbReference>
<dbReference type="PANTHER" id="PTHR37984:SF5">
    <property type="entry name" value="PROTEIN NYNRIN-LIKE"/>
    <property type="match status" value="1"/>
</dbReference>
<evidence type="ECO:0000256" key="1">
    <source>
        <dbReference type="ARBA" id="ARBA00022679"/>
    </source>
</evidence>
<keyword evidence="9" id="KW-1185">Reference proteome</keyword>
<dbReference type="InterPro" id="IPR041373">
    <property type="entry name" value="RT_RNaseH"/>
</dbReference>
<dbReference type="SUPFAM" id="SSF56672">
    <property type="entry name" value="DNA/RNA polymerases"/>
    <property type="match status" value="1"/>
</dbReference>
<keyword evidence="4" id="KW-0255">Endonuclease</keyword>
<comment type="caution">
    <text evidence="8">The sequence shown here is derived from an EMBL/GenBank/DDBJ whole genome shotgun (WGS) entry which is preliminary data.</text>
</comment>
<dbReference type="CDD" id="cd09274">
    <property type="entry name" value="RNase_HI_RT_Ty3"/>
    <property type="match status" value="1"/>
</dbReference>
<dbReference type="GO" id="GO:0003964">
    <property type="term" value="F:RNA-directed DNA polymerase activity"/>
    <property type="evidence" value="ECO:0007669"/>
    <property type="project" value="UniProtKB-KW"/>
</dbReference>
<dbReference type="InterPro" id="IPR001584">
    <property type="entry name" value="Integrase_cat-core"/>
</dbReference>
<dbReference type="Gene3D" id="1.10.340.70">
    <property type="match status" value="1"/>
</dbReference>
<keyword evidence="5" id="KW-0378">Hydrolase</keyword>
<evidence type="ECO:0000256" key="4">
    <source>
        <dbReference type="ARBA" id="ARBA00022759"/>
    </source>
</evidence>
<dbReference type="GO" id="GO:0015074">
    <property type="term" value="P:DNA integration"/>
    <property type="evidence" value="ECO:0007669"/>
    <property type="project" value="InterPro"/>
</dbReference>
<dbReference type="InterPro" id="IPR012337">
    <property type="entry name" value="RNaseH-like_sf"/>
</dbReference>
<evidence type="ECO:0000256" key="5">
    <source>
        <dbReference type="ARBA" id="ARBA00022801"/>
    </source>
</evidence>
<keyword evidence="1" id="KW-0808">Transferase</keyword>
<dbReference type="Proteomes" id="UP000315295">
    <property type="component" value="Unassembled WGS sequence"/>
</dbReference>
<dbReference type="Pfam" id="PF17917">
    <property type="entry name" value="RT_RNaseH"/>
    <property type="match status" value="1"/>
</dbReference>
<evidence type="ECO:0000313" key="8">
    <source>
        <dbReference type="EMBL" id="TQD76709.1"/>
    </source>
</evidence>
<evidence type="ECO:0000256" key="6">
    <source>
        <dbReference type="ARBA" id="ARBA00022918"/>
    </source>
</evidence>
<dbReference type="Gene3D" id="3.30.420.10">
    <property type="entry name" value="Ribonuclease H-like superfamily/Ribonuclease H"/>
    <property type="match status" value="1"/>
</dbReference>
<proteinExistence type="predicted"/>
<dbReference type="Gene3D" id="3.10.20.370">
    <property type="match status" value="1"/>
</dbReference>
<accession>A0A540KRD4</accession>
<dbReference type="GO" id="GO:0003676">
    <property type="term" value="F:nucleic acid binding"/>
    <property type="evidence" value="ECO:0007669"/>
    <property type="project" value="InterPro"/>
</dbReference>
<dbReference type="InterPro" id="IPR043502">
    <property type="entry name" value="DNA/RNA_pol_sf"/>
</dbReference>
<dbReference type="PROSITE" id="PS50994">
    <property type="entry name" value="INTEGRASE"/>
    <property type="match status" value="1"/>
</dbReference>
<dbReference type="GO" id="GO:0016787">
    <property type="term" value="F:hydrolase activity"/>
    <property type="evidence" value="ECO:0007669"/>
    <property type="project" value="UniProtKB-KW"/>
</dbReference>
<evidence type="ECO:0000256" key="2">
    <source>
        <dbReference type="ARBA" id="ARBA00022695"/>
    </source>
</evidence>
<dbReference type="InterPro" id="IPR050951">
    <property type="entry name" value="Retrovirus_Pol_polyprotein"/>
</dbReference>
<evidence type="ECO:0000256" key="3">
    <source>
        <dbReference type="ARBA" id="ARBA00022722"/>
    </source>
</evidence>
<reference evidence="8 9" key="1">
    <citation type="journal article" date="2019" name="G3 (Bethesda)">
        <title>Sequencing of a Wild Apple (Malus baccata) Genome Unravels the Differences Between Cultivated and Wild Apple Species Regarding Disease Resistance and Cold Tolerance.</title>
        <authorList>
            <person name="Chen X."/>
        </authorList>
    </citation>
    <scope>NUCLEOTIDE SEQUENCE [LARGE SCALE GENOMIC DNA]</scope>
    <source>
        <strain evidence="9">cv. Shandingzi</strain>
        <tissue evidence="8">Leaves</tissue>
    </source>
</reference>
<keyword evidence="3" id="KW-0540">Nuclease</keyword>
<keyword evidence="6" id="KW-0695">RNA-directed DNA polymerase</keyword>
<dbReference type="InterPro" id="IPR041588">
    <property type="entry name" value="Integrase_H2C2"/>
</dbReference>
<keyword evidence="2" id="KW-0548">Nucleotidyltransferase</keyword>
<feature type="domain" description="Integrase catalytic" evidence="7">
    <location>
        <begin position="264"/>
        <end position="394"/>
    </location>
</feature>
<protein>
    <recommendedName>
        <fullName evidence="7">Integrase catalytic domain-containing protein</fullName>
    </recommendedName>
</protein>
<name>A0A540KRD4_MALBA</name>
<dbReference type="PANTHER" id="PTHR37984">
    <property type="entry name" value="PROTEIN CBG26694"/>
    <property type="match status" value="1"/>
</dbReference>
<evidence type="ECO:0000259" key="7">
    <source>
        <dbReference type="PROSITE" id="PS50994"/>
    </source>
</evidence>
<dbReference type="SUPFAM" id="SSF53098">
    <property type="entry name" value="Ribonuclease H-like"/>
    <property type="match status" value="1"/>
</dbReference>
<dbReference type="STRING" id="106549.A0A540KRD4"/>
<sequence>MAMSTTPVLAFPDFTKPFTIEFDASNHGIGAVLSHDHYPIEFLSKPLAPKHQALSVYDKEMLAVVFAVQKWRPYLIGHPFKILTDHHTLKYFLDQRITTPAQQKWLLKLLGYNFTLEYRPGTLNVAADALSRRSEMLALMGLSQPLFDCIAEIQAAYESDSHTSALLTALREASASRAPFTLKGDLIYYKTGIFVPASSAWRTRLLHEFHASPAAGHFGFLRTYKRLTNNFNWPGLKKEVKTFVAACDTCQRINYESMKPPGPLQPLPIPTQVWSDIAMDFIEGLPSVHGRNAILVIVDRLSKYGHFIAIKHPYSAPKIAEIFIQEVFRLHGMPASIVSDRDPIFISEFWTAFFKHQNTTLCKSSAYHPQTDGQTEVLNRTLEHYLRCFVMNKP</sequence>